<keyword evidence="2" id="KW-1185">Reference proteome</keyword>
<dbReference type="InterPro" id="IPR011008">
    <property type="entry name" value="Dimeric_a/b-barrel"/>
</dbReference>
<dbReference type="PANTHER" id="PTHR34389:SF2">
    <property type="entry name" value="L-RHAMNOSE MUTAROTASE"/>
    <property type="match status" value="1"/>
</dbReference>
<proteinExistence type="predicted"/>
<dbReference type="AlphaFoldDB" id="A0A1I5VR44"/>
<sequence>MQKKVQRYASITGLKKEDIAYYKELHVAVWPGVLKQIKQSNIQNYSIYLQEIDGKHFLFSYFEYTGDDYDADMKRMAEDPETQRWWKETDPTQIPLPDAAAKGQIWSFMEEVFHED</sequence>
<name>A0A1I5VR44_9BACT</name>
<protein>
    <submittedName>
        <fullName evidence="1">L-rhamnose mutarotase</fullName>
    </submittedName>
</protein>
<dbReference type="Proteomes" id="UP000199031">
    <property type="component" value="Unassembled WGS sequence"/>
</dbReference>
<reference evidence="1 2" key="1">
    <citation type="submission" date="2016-10" db="EMBL/GenBank/DDBJ databases">
        <authorList>
            <person name="de Groot N.N."/>
        </authorList>
    </citation>
    <scope>NUCLEOTIDE SEQUENCE [LARGE SCALE GENOMIC DNA]</scope>
    <source>
        <strain evidence="1 2">DSM 28286</strain>
    </source>
</reference>
<gene>
    <name evidence="1" type="ORF">SAMN05444277_105140</name>
</gene>
<dbReference type="PANTHER" id="PTHR34389">
    <property type="entry name" value="L-RHAMNOSE MUTAROTASE"/>
    <property type="match status" value="1"/>
</dbReference>
<dbReference type="OrthoDB" id="9799608at2"/>
<dbReference type="RefSeq" id="WP_090657930.1">
    <property type="nucleotide sequence ID" value="NZ_FOXQ01000005.1"/>
</dbReference>
<dbReference type="InterPro" id="IPR008000">
    <property type="entry name" value="Rham/fucose_mutarotase"/>
</dbReference>
<evidence type="ECO:0000313" key="2">
    <source>
        <dbReference type="Proteomes" id="UP000199031"/>
    </source>
</evidence>
<dbReference type="Pfam" id="PF05336">
    <property type="entry name" value="rhaM"/>
    <property type="match status" value="1"/>
</dbReference>
<dbReference type="STRING" id="1465490.SAMN05444277_105140"/>
<dbReference type="EMBL" id="FOXQ01000005">
    <property type="protein sequence ID" value="SFQ09965.1"/>
    <property type="molecule type" value="Genomic_DNA"/>
</dbReference>
<accession>A0A1I5VR44</accession>
<dbReference type="GO" id="GO:0016857">
    <property type="term" value="F:racemase and epimerase activity, acting on carbohydrates and derivatives"/>
    <property type="evidence" value="ECO:0007669"/>
    <property type="project" value="InterPro"/>
</dbReference>
<organism evidence="1 2">
    <name type="scientific">Parafilimonas terrae</name>
    <dbReference type="NCBI Taxonomy" id="1465490"/>
    <lineage>
        <taxon>Bacteria</taxon>
        <taxon>Pseudomonadati</taxon>
        <taxon>Bacteroidota</taxon>
        <taxon>Chitinophagia</taxon>
        <taxon>Chitinophagales</taxon>
        <taxon>Chitinophagaceae</taxon>
        <taxon>Parafilimonas</taxon>
    </lineage>
</organism>
<dbReference type="Gene3D" id="3.30.70.100">
    <property type="match status" value="1"/>
</dbReference>
<evidence type="ECO:0000313" key="1">
    <source>
        <dbReference type="EMBL" id="SFQ09965.1"/>
    </source>
</evidence>
<dbReference type="SUPFAM" id="SSF54909">
    <property type="entry name" value="Dimeric alpha+beta barrel"/>
    <property type="match status" value="1"/>
</dbReference>